<dbReference type="PANTHER" id="PTHR36766:SF30">
    <property type="entry name" value="TIR-NBS TYPE DISEASE RESISTANCE PROTEIN-RELATED"/>
    <property type="match status" value="1"/>
</dbReference>
<feature type="compositionally biased region" description="Polar residues" evidence="1">
    <location>
        <begin position="103"/>
        <end position="121"/>
    </location>
</feature>
<feature type="domain" description="vWA-MoxR associated protein N-terminal HTH" evidence="3">
    <location>
        <begin position="1"/>
        <end position="85"/>
    </location>
</feature>
<proteinExistence type="predicted"/>
<organism evidence="4 5">
    <name type="scientific">Roseofilum acuticapitatum BLCC-M154</name>
    <dbReference type="NCBI Taxonomy" id="3022444"/>
    <lineage>
        <taxon>Bacteria</taxon>
        <taxon>Bacillati</taxon>
        <taxon>Cyanobacteriota</taxon>
        <taxon>Cyanophyceae</taxon>
        <taxon>Desertifilales</taxon>
        <taxon>Desertifilaceae</taxon>
        <taxon>Roseofilum</taxon>
        <taxon>Roseofilum acuticapitatum</taxon>
    </lineage>
</organism>
<evidence type="ECO:0000313" key="4">
    <source>
        <dbReference type="EMBL" id="MDJ1172120.1"/>
    </source>
</evidence>
<accession>A0ABT7AZ13</accession>
<evidence type="ECO:0000313" key="5">
    <source>
        <dbReference type="Proteomes" id="UP001235303"/>
    </source>
</evidence>
<sequence>MDVTEMLQFIDRLVENQTGKHLDDLQKNIVQGLWEGKTYQQMAEDIPGRYSENYIGDESRKLFKVLSDALGDEVKKANFCWTLERAVNSQVVQSLHSHITCPTDRQTTSTEATKSTAPQSNHDLSLAPKIRTFCDRTTELSTLSDWLCNQNIPLISVVGIAGIGKTTLVKRWIDLNLEKFDTIIWKSIPFSPSLNTIIEDILTTVNPDTLLTHPLLTQLFQLLRDRRCLLVLDDFQHLFIPGQLAGHYKPEAQDYQTLLTKITEIDHQSTLLVISQEKNQQMMALDTELYPIKCLELGGFDTTELLKNFGLGESDSALQILKNYEGHPIYLKQISSLIQTLFSGNIAEFLTEDHLILTQTMQTRMKENFNRLSPPEQEIALHLSQSNLPISREQLRADLSLSSTDLINGLDSLKRRYLLTAIESEGIAFDLSPVFREYVISLT</sequence>
<evidence type="ECO:0000256" key="1">
    <source>
        <dbReference type="SAM" id="MobiDB-lite"/>
    </source>
</evidence>
<keyword evidence="5" id="KW-1185">Reference proteome</keyword>
<dbReference type="Pfam" id="PF26355">
    <property type="entry name" value="HTH_VMAP-M9"/>
    <property type="match status" value="1"/>
</dbReference>
<dbReference type="InterPro" id="IPR002182">
    <property type="entry name" value="NB-ARC"/>
</dbReference>
<dbReference type="Gene3D" id="3.40.50.300">
    <property type="entry name" value="P-loop containing nucleotide triphosphate hydrolases"/>
    <property type="match status" value="1"/>
</dbReference>
<dbReference type="InterPro" id="IPR027417">
    <property type="entry name" value="P-loop_NTPase"/>
</dbReference>
<dbReference type="EMBL" id="JAQOSP010000141">
    <property type="protein sequence ID" value="MDJ1172120.1"/>
    <property type="molecule type" value="Genomic_DNA"/>
</dbReference>
<dbReference type="RefSeq" id="WP_283755873.1">
    <property type="nucleotide sequence ID" value="NZ_JAQOSP010000141.1"/>
</dbReference>
<evidence type="ECO:0000259" key="3">
    <source>
        <dbReference type="Pfam" id="PF26355"/>
    </source>
</evidence>
<gene>
    <name evidence="4" type="ORF">PMG71_22075</name>
</gene>
<evidence type="ECO:0000259" key="2">
    <source>
        <dbReference type="Pfam" id="PF00931"/>
    </source>
</evidence>
<feature type="region of interest" description="Disordered" evidence="1">
    <location>
        <begin position="102"/>
        <end position="121"/>
    </location>
</feature>
<reference evidence="4 5" key="1">
    <citation type="submission" date="2023-01" db="EMBL/GenBank/DDBJ databases">
        <title>Novel diversity within Roseofilum (Cyanobacteria; Desertifilaceae) from marine benthic mats with descriptions of four novel species.</title>
        <authorList>
            <person name="Wang Y."/>
            <person name="Berthold D.E."/>
            <person name="Hu J."/>
            <person name="Lefler F.W."/>
            <person name="Laughinghouse H.D. IV."/>
        </authorList>
    </citation>
    <scope>NUCLEOTIDE SEQUENCE [LARGE SCALE GENOMIC DNA]</scope>
    <source>
        <strain evidence="4 5">BLCC-M154</strain>
    </source>
</reference>
<dbReference type="Pfam" id="PF00931">
    <property type="entry name" value="NB-ARC"/>
    <property type="match status" value="1"/>
</dbReference>
<dbReference type="PANTHER" id="PTHR36766">
    <property type="entry name" value="PLANT BROAD-SPECTRUM MILDEW RESISTANCE PROTEIN RPW8"/>
    <property type="match status" value="1"/>
</dbReference>
<feature type="domain" description="NB-ARC" evidence="2">
    <location>
        <begin position="138"/>
        <end position="235"/>
    </location>
</feature>
<dbReference type="SUPFAM" id="SSF52540">
    <property type="entry name" value="P-loop containing nucleoside triphosphate hydrolases"/>
    <property type="match status" value="1"/>
</dbReference>
<dbReference type="Proteomes" id="UP001235303">
    <property type="component" value="Unassembled WGS sequence"/>
</dbReference>
<comment type="caution">
    <text evidence="4">The sequence shown here is derived from an EMBL/GenBank/DDBJ whole genome shotgun (WGS) entry which is preliminary data.</text>
</comment>
<name>A0ABT7AZ13_9CYAN</name>
<dbReference type="InterPro" id="IPR058651">
    <property type="entry name" value="HTH_VMAP-M9"/>
</dbReference>
<protein>
    <submittedName>
        <fullName evidence="4">NB-ARC domain-containing protein</fullName>
    </submittedName>
</protein>
<dbReference type="PRINTS" id="PR00364">
    <property type="entry name" value="DISEASERSIST"/>
</dbReference>